<protein>
    <submittedName>
        <fullName evidence="11">Peptidase S8/S53 domain-containing protein</fullName>
    </submittedName>
</protein>
<feature type="active site" description="Charge relay system" evidence="7">
    <location>
        <position position="217"/>
    </location>
</feature>
<dbReference type="EMBL" id="JBFXLS010000070">
    <property type="protein sequence ID" value="KAL2820499.1"/>
    <property type="molecule type" value="Genomic_DNA"/>
</dbReference>
<dbReference type="Gene3D" id="3.40.50.200">
    <property type="entry name" value="Peptidase S8/S53 domain"/>
    <property type="match status" value="1"/>
</dbReference>
<dbReference type="PROSITE" id="PS51892">
    <property type="entry name" value="SUBTILASE"/>
    <property type="match status" value="1"/>
</dbReference>
<dbReference type="InterPro" id="IPR037045">
    <property type="entry name" value="S8pro/Inhibitor_I9_sf"/>
</dbReference>
<keyword evidence="6" id="KW-0865">Zymogen</keyword>
<dbReference type="SUPFAM" id="SSF52743">
    <property type="entry name" value="Subtilisin-like"/>
    <property type="match status" value="1"/>
</dbReference>
<dbReference type="InterPro" id="IPR010259">
    <property type="entry name" value="S8pro/Inhibitor_I9"/>
</dbReference>
<evidence type="ECO:0000259" key="9">
    <source>
        <dbReference type="Pfam" id="PF00082"/>
    </source>
</evidence>
<evidence type="ECO:0000259" key="10">
    <source>
        <dbReference type="Pfam" id="PF05922"/>
    </source>
</evidence>
<keyword evidence="5 7" id="KW-0720">Serine protease</keyword>
<evidence type="ECO:0000256" key="8">
    <source>
        <dbReference type="SAM" id="SignalP"/>
    </source>
</evidence>
<dbReference type="InterPro" id="IPR023828">
    <property type="entry name" value="Peptidase_S8_Ser-AS"/>
</dbReference>
<evidence type="ECO:0000313" key="12">
    <source>
        <dbReference type="Proteomes" id="UP001610335"/>
    </source>
</evidence>
<evidence type="ECO:0000256" key="5">
    <source>
        <dbReference type="ARBA" id="ARBA00022825"/>
    </source>
</evidence>
<evidence type="ECO:0000256" key="4">
    <source>
        <dbReference type="ARBA" id="ARBA00022801"/>
    </source>
</evidence>
<keyword evidence="2 7" id="KW-0645">Protease</keyword>
<dbReference type="InterPro" id="IPR050131">
    <property type="entry name" value="Peptidase_S8_subtilisin-like"/>
</dbReference>
<dbReference type="InterPro" id="IPR000209">
    <property type="entry name" value="Peptidase_S8/S53_dom"/>
</dbReference>
<proteinExistence type="inferred from homology"/>
<gene>
    <name evidence="11" type="ORF">BDW59DRAFT_150813</name>
</gene>
<feature type="active site" description="Charge relay system" evidence="7">
    <location>
        <position position="185"/>
    </location>
</feature>
<keyword evidence="12" id="KW-1185">Reference proteome</keyword>
<dbReference type="PANTHER" id="PTHR43806">
    <property type="entry name" value="PEPTIDASE S8"/>
    <property type="match status" value="1"/>
</dbReference>
<comment type="similarity">
    <text evidence="1 7">Belongs to the peptidase S8 family.</text>
</comment>
<feature type="chain" id="PRO_5047326068" evidence="8">
    <location>
        <begin position="17"/>
        <end position="482"/>
    </location>
</feature>
<dbReference type="Pfam" id="PF05922">
    <property type="entry name" value="Inhibitor_I9"/>
    <property type="match status" value="1"/>
</dbReference>
<reference evidence="11 12" key="1">
    <citation type="submission" date="2024-07" db="EMBL/GenBank/DDBJ databases">
        <title>Section-level genome sequencing and comparative genomics of Aspergillus sections Usti and Cavernicolus.</title>
        <authorList>
            <consortium name="Lawrence Berkeley National Laboratory"/>
            <person name="Nybo J.L."/>
            <person name="Vesth T.C."/>
            <person name="Theobald S."/>
            <person name="Frisvad J.C."/>
            <person name="Larsen T.O."/>
            <person name="Kjaerboelling I."/>
            <person name="Rothschild-Mancinelli K."/>
            <person name="Lyhne E.K."/>
            <person name="Kogle M.E."/>
            <person name="Barry K."/>
            <person name="Clum A."/>
            <person name="Na H."/>
            <person name="Ledsgaard L."/>
            <person name="Lin J."/>
            <person name="Lipzen A."/>
            <person name="Kuo A."/>
            <person name="Riley R."/>
            <person name="Mondo S."/>
            <person name="LaButti K."/>
            <person name="Haridas S."/>
            <person name="Pangalinan J."/>
            <person name="Salamov A.A."/>
            <person name="Simmons B.A."/>
            <person name="Magnuson J.K."/>
            <person name="Chen J."/>
            <person name="Drula E."/>
            <person name="Henrissat B."/>
            <person name="Wiebenga A."/>
            <person name="Lubbers R.J."/>
            <person name="Gomes A.C."/>
            <person name="Makela M.R."/>
            <person name="Stajich J."/>
            <person name="Grigoriev I.V."/>
            <person name="Mortensen U.H."/>
            <person name="De vries R.P."/>
            <person name="Baker S.E."/>
            <person name="Andersen M.R."/>
        </authorList>
    </citation>
    <scope>NUCLEOTIDE SEQUENCE [LARGE SCALE GENOMIC DNA]</scope>
    <source>
        <strain evidence="11 12">CBS 600.67</strain>
    </source>
</reference>
<feature type="domain" description="Inhibitor I9" evidence="10">
    <location>
        <begin position="43"/>
        <end position="138"/>
    </location>
</feature>
<dbReference type="PROSITE" id="PS00138">
    <property type="entry name" value="SUBTILASE_SER"/>
    <property type="match status" value="1"/>
</dbReference>
<dbReference type="InterPro" id="IPR022398">
    <property type="entry name" value="Peptidase_S8_His-AS"/>
</dbReference>
<organism evidence="11 12">
    <name type="scientific">Aspergillus cavernicola</name>
    <dbReference type="NCBI Taxonomy" id="176166"/>
    <lineage>
        <taxon>Eukaryota</taxon>
        <taxon>Fungi</taxon>
        <taxon>Dikarya</taxon>
        <taxon>Ascomycota</taxon>
        <taxon>Pezizomycotina</taxon>
        <taxon>Eurotiomycetes</taxon>
        <taxon>Eurotiomycetidae</taxon>
        <taxon>Eurotiales</taxon>
        <taxon>Aspergillaceae</taxon>
        <taxon>Aspergillus</taxon>
        <taxon>Aspergillus subgen. Nidulantes</taxon>
    </lineage>
</organism>
<dbReference type="PRINTS" id="PR00723">
    <property type="entry name" value="SUBTILISIN"/>
</dbReference>
<evidence type="ECO:0000256" key="1">
    <source>
        <dbReference type="ARBA" id="ARBA00011073"/>
    </source>
</evidence>
<keyword evidence="3 8" id="KW-0732">Signal</keyword>
<evidence type="ECO:0000256" key="7">
    <source>
        <dbReference type="PROSITE-ProRule" id="PRU01240"/>
    </source>
</evidence>
<name>A0ABR4HZK2_9EURO</name>
<feature type="signal peptide" evidence="8">
    <location>
        <begin position="1"/>
        <end position="16"/>
    </location>
</feature>
<evidence type="ECO:0000313" key="11">
    <source>
        <dbReference type="EMBL" id="KAL2820499.1"/>
    </source>
</evidence>
<dbReference type="InterPro" id="IPR036852">
    <property type="entry name" value="Peptidase_S8/S53_dom_sf"/>
</dbReference>
<dbReference type="Proteomes" id="UP001610335">
    <property type="component" value="Unassembled WGS sequence"/>
</dbReference>
<sequence length="482" mass="51226">MKGILGLSLLPLLVAASPVVVDSIHNGAAPILSSTNSKEIPDSYIVVFKKHIDSDAASAHHSWVQDIHGQQNGRSDLKKRFLGLEFGFGEELYDGLKGTFNIAGSLVGYSGHFHEETIEEIRNHPDVQYIERNSEVHTLEDSSVERNAPWGLARISHRESLSFGTFNKYLYASEGGEGVDVYTIDTGINVDHEDFEGRAVWGKTIPNNDEDVDGNGHGTHCTGTIGGKKYGVSKKANLFAVKVLRSSGSGTMSDVVQGVEWAVENHLKRSKKTKGFKGSVANMSLGGGKSKTLEDAVNAGVENGLHFAVAAGNDNADACSYSPAAAEKAVTVGASTLADERAYFSNYGKCTDIFAPGLNILSTWIGGKHAVNTISGTSMASPHIAGLLAYFVSLQPSKDSAFAVELTPEKLKKDIISIATEGILNDIPSDTPNLLAWNGGGSTNYSDIVAEGGYKAHVKAESTEFEVESTGFKAGGILAQAM</sequence>
<dbReference type="CDD" id="cd04077">
    <property type="entry name" value="Peptidases_S8_PCSK9_ProteinaseK_like"/>
    <property type="match status" value="1"/>
</dbReference>
<dbReference type="InterPro" id="IPR034193">
    <property type="entry name" value="PCSK9_ProteinaseK-like"/>
</dbReference>
<accession>A0ABR4HZK2</accession>
<dbReference type="InterPro" id="IPR015500">
    <property type="entry name" value="Peptidase_S8_subtilisin-rel"/>
</dbReference>
<dbReference type="Pfam" id="PF00082">
    <property type="entry name" value="Peptidase_S8"/>
    <property type="match status" value="1"/>
</dbReference>
<evidence type="ECO:0000256" key="6">
    <source>
        <dbReference type="ARBA" id="ARBA00023145"/>
    </source>
</evidence>
<dbReference type="PANTHER" id="PTHR43806:SF11">
    <property type="entry name" value="CEREVISIN-RELATED"/>
    <property type="match status" value="1"/>
</dbReference>
<comment type="caution">
    <text evidence="11">The sequence shown here is derived from an EMBL/GenBank/DDBJ whole genome shotgun (WGS) entry which is preliminary data.</text>
</comment>
<evidence type="ECO:0000256" key="3">
    <source>
        <dbReference type="ARBA" id="ARBA00022729"/>
    </source>
</evidence>
<evidence type="ECO:0000256" key="2">
    <source>
        <dbReference type="ARBA" id="ARBA00022670"/>
    </source>
</evidence>
<dbReference type="PROSITE" id="PS00137">
    <property type="entry name" value="SUBTILASE_HIS"/>
    <property type="match status" value="1"/>
</dbReference>
<dbReference type="Gene3D" id="3.30.70.80">
    <property type="entry name" value="Peptidase S8 propeptide/proteinase inhibitor I9"/>
    <property type="match status" value="1"/>
</dbReference>
<keyword evidence="4 7" id="KW-0378">Hydrolase</keyword>
<feature type="domain" description="Peptidase S8/S53" evidence="9">
    <location>
        <begin position="176"/>
        <end position="420"/>
    </location>
</feature>
<feature type="active site" description="Charge relay system" evidence="7">
    <location>
        <position position="378"/>
    </location>
</feature>